<evidence type="ECO:0000256" key="3">
    <source>
        <dbReference type="ARBA" id="ARBA00023125"/>
    </source>
</evidence>
<reference evidence="8" key="1">
    <citation type="journal article" date="2019" name="Int. J. Syst. Evol. Microbiol.">
        <title>The Global Catalogue of Microorganisms (GCM) 10K type strain sequencing project: providing services to taxonomists for standard genome sequencing and annotation.</title>
        <authorList>
            <consortium name="The Broad Institute Genomics Platform"/>
            <consortium name="The Broad Institute Genome Sequencing Center for Infectious Disease"/>
            <person name="Wu L."/>
            <person name="Ma J."/>
        </authorList>
    </citation>
    <scope>NUCLEOTIDE SEQUENCE [LARGE SCALE GENOMIC DNA]</scope>
    <source>
        <strain evidence="8">XZYJ18</strain>
    </source>
</reference>
<gene>
    <name evidence="7" type="ORF">ACFPK1_03935</name>
</gene>
<dbReference type="PANTHER" id="PTHR30346:SF28">
    <property type="entry name" value="HTH-TYPE TRANSCRIPTIONAL REGULATOR CYNR"/>
    <property type="match status" value="1"/>
</dbReference>
<comment type="similarity">
    <text evidence="1">Belongs to the LysR transcriptional regulatory family.</text>
</comment>
<evidence type="ECO:0000256" key="5">
    <source>
        <dbReference type="SAM" id="Phobius"/>
    </source>
</evidence>
<evidence type="ECO:0000256" key="4">
    <source>
        <dbReference type="ARBA" id="ARBA00023163"/>
    </source>
</evidence>
<dbReference type="PROSITE" id="PS50931">
    <property type="entry name" value="HTH_LYSR"/>
    <property type="match status" value="1"/>
</dbReference>
<dbReference type="EMBL" id="JBHSKG010000002">
    <property type="protein sequence ID" value="MFC5137367.1"/>
    <property type="molecule type" value="Genomic_DNA"/>
</dbReference>
<dbReference type="CDD" id="cd08414">
    <property type="entry name" value="PBP2_LTTR_aromatics_like"/>
    <property type="match status" value="1"/>
</dbReference>
<organism evidence="7 8">
    <name type="scientific">Actinomycetospora rhizophila</name>
    <dbReference type="NCBI Taxonomy" id="1416876"/>
    <lineage>
        <taxon>Bacteria</taxon>
        <taxon>Bacillati</taxon>
        <taxon>Actinomycetota</taxon>
        <taxon>Actinomycetes</taxon>
        <taxon>Pseudonocardiales</taxon>
        <taxon>Pseudonocardiaceae</taxon>
        <taxon>Actinomycetospora</taxon>
    </lineage>
</organism>
<keyword evidence="8" id="KW-1185">Reference proteome</keyword>
<dbReference type="RefSeq" id="WP_378019600.1">
    <property type="nucleotide sequence ID" value="NZ_JBHSKG010000002.1"/>
</dbReference>
<dbReference type="Pfam" id="PF03466">
    <property type="entry name" value="LysR_substrate"/>
    <property type="match status" value="1"/>
</dbReference>
<feature type="domain" description="HTH lysR-type" evidence="6">
    <location>
        <begin position="1"/>
        <end position="58"/>
    </location>
</feature>
<dbReference type="Gene3D" id="1.10.10.10">
    <property type="entry name" value="Winged helix-like DNA-binding domain superfamily/Winged helix DNA-binding domain"/>
    <property type="match status" value="1"/>
</dbReference>
<evidence type="ECO:0000256" key="1">
    <source>
        <dbReference type="ARBA" id="ARBA00009437"/>
    </source>
</evidence>
<dbReference type="Pfam" id="PF00126">
    <property type="entry name" value="HTH_1"/>
    <property type="match status" value="1"/>
</dbReference>
<keyword evidence="3" id="KW-0238">DNA-binding</keyword>
<dbReference type="Gene3D" id="3.40.190.10">
    <property type="entry name" value="Periplasmic binding protein-like II"/>
    <property type="match status" value="2"/>
</dbReference>
<evidence type="ECO:0000313" key="8">
    <source>
        <dbReference type="Proteomes" id="UP001596175"/>
    </source>
</evidence>
<keyword evidence="5" id="KW-1133">Transmembrane helix</keyword>
<keyword evidence="4" id="KW-0804">Transcription</keyword>
<name>A0ABV9Z8S9_9PSEU</name>
<evidence type="ECO:0000256" key="2">
    <source>
        <dbReference type="ARBA" id="ARBA00023015"/>
    </source>
</evidence>
<evidence type="ECO:0000259" key="6">
    <source>
        <dbReference type="PROSITE" id="PS50931"/>
    </source>
</evidence>
<comment type="caution">
    <text evidence="7">The sequence shown here is derived from an EMBL/GenBank/DDBJ whole genome shotgun (WGS) entry which is preliminary data.</text>
</comment>
<dbReference type="SUPFAM" id="SSF46785">
    <property type="entry name" value="Winged helix' DNA-binding domain"/>
    <property type="match status" value="1"/>
</dbReference>
<dbReference type="InterPro" id="IPR036390">
    <property type="entry name" value="WH_DNA-bd_sf"/>
</dbReference>
<keyword evidence="2" id="KW-0805">Transcription regulation</keyword>
<proteinExistence type="inferred from homology"/>
<keyword evidence="5" id="KW-0472">Membrane</keyword>
<feature type="transmembrane region" description="Helical" evidence="5">
    <location>
        <begin position="227"/>
        <end position="250"/>
    </location>
</feature>
<dbReference type="InterPro" id="IPR036388">
    <property type="entry name" value="WH-like_DNA-bd_sf"/>
</dbReference>
<dbReference type="PRINTS" id="PR00039">
    <property type="entry name" value="HTHLYSR"/>
</dbReference>
<sequence length="298" mass="31659">METRQLRYFVAVAETRHFGRAAERLHIAQSPLSQAIRQLEAQLGAPLFERTTRRVDLTAAGEELLPEAVRILASLDAARDQVGRVAAGALGRLRVGATGLATYRHVPDLVRRLAAELPGLELAFTTELLTPALETALADHRIDLAVLRPPVSDPGLAHHVLARERLVLAVPADHRLAGGPVRLVDLADEDFVVYAAAGSVVGEAAARACRAAGFTPRSTHHADQTSIVLALVAAGVGVALLPSSVLAVAVEGVRYVELDDHASVTTDVALAWRRDDPQPALARALAVLCRPDPRSVPA</sequence>
<dbReference type="SUPFAM" id="SSF53850">
    <property type="entry name" value="Periplasmic binding protein-like II"/>
    <property type="match status" value="1"/>
</dbReference>
<dbReference type="InterPro" id="IPR000847">
    <property type="entry name" value="LysR_HTH_N"/>
</dbReference>
<accession>A0ABV9Z8S9</accession>
<dbReference type="PANTHER" id="PTHR30346">
    <property type="entry name" value="TRANSCRIPTIONAL DUAL REGULATOR HCAR-RELATED"/>
    <property type="match status" value="1"/>
</dbReference>
<dbReference type="Proteomes" id="UP001596175">
    <property type="component" value="Unassembled WGS sequence"/>
</dbReference>
<dbReference type="InterPro" id="IPR005119">
    <property type="entry name" value="LysR_subst-bd"/>
</dbReference>
<protein>
    <submittedName>
        <fullName evidence="7">LysR family transcriptional regulator</fullName>
    </submittedName>
</protein>
<keyword evidence="5" id="KW-0812">Transmembrane</keyword>
<evidence type="ECO:0000313" key="7">
    <source>
        <dbReference type="EMBL" id="MFC5137367.1"/>
    </source>
</evidence>